<protein>
    <submittedName>
        <fullName evidence="2">Uncharacterized protein</fullName>
    </submittedName>
</protein>
<feature type="compositionally biased region" description="Polar residues" evidence="1">
    <location>
        <begin position="44"/>
        <end position="54"/>
    </location>
</feature>
<comment type="caution">
    <text evidence="2">The sequence shown here is derived from an EMBL/GenBank/DDBJ whole genome shotgun (WGS) entry which is preliminary data.</text>
</comment>
<evidence type="ECO:0000256" key="1">
    <source>
        <dbReference type="SAM" id="MobiDB-lite"/>
    </source>
</evidence>
<feature type="compositionally biased region" description="Basic and acidic residues" evidence="1">
    <location>
        <begin position="1"/>
        <end position="11"/>
    </location>
</feature>
<dbReference type="Proteomes" id="UP001604336">
    <property type="component" value="Unassembled WGS sequence"/>
</dbReference>
<evidence type="ECO:0000313" key="3">
    <source>
        <dbReference type="Proteomes" id="UP001604336"/>
    </source>
</evidence>
<accession>A0ABD1SBX2</accession>
<proteinExistence type="predicted"/>
<feature type="compositionally biased region" description="Low complexity" evidence="1">
    <location>
        <begin position="31"/>
        <end position="43"/>
    </location>
</feature>
<name>A0ABD1SBX2_9LAMI</name>
<organism evidence="2 3">
    <name type="scientific">Abeliophyllum distichum</name>
    <dbReference type="NCBI Taxonomy" id="126358"/>
    <lineage>
        <taxon>Eukaryota</taxon>
        <taxon>Viridiplantae</taxon>
        <taxon>Streptophyta</taxon>
        <taxon>Embryophyta</taxon>
        <taxon>Tracheophyta</taxon>
        <taxon>Spermatophyta</taxon>
        <taxon>Magnoliopsida</taxon>
        <taxon>eudicotyledons</taxon>
        <taxon>Gunneridae</taxon>
        <taxon>Pentapetalae</taxon>
        <taxon>asterids</taxon>
        <taxon>lamiids</taxon>
        <taxon>Lamiales</taxon>
        <taxon>Oleaceae</taxon>
        <taxon>Forsythieae</taxon>
        <taxon>Abeliophyllum</taxon>
    </lineage>
</organism>
<evidence type="ECO:0000313" key="2">
    <source>
        <dbReference type="EMBL" id="KAL2498146.1"/>
    </source>
</evidence>
<keyword evidence="3" id="KW-1185">Reference proteome</keyword>
<reference evidence="3" key="1">
    <citation type="submission" date="2024-07" db="EMBL/GenBank/DDBJ databases">
        <title>Two chromosome-level genome assemblies of Korean endemic species Abeliophyllum distichum and Forsythia ovata (Oleaceae).</title>
        <authorList>
            <person name="Jang H."/>
        </authorList>
    </citation>
    <scope>NUCLEOTIDE SEQUENCE [LARGE SCALE GENOMIC DNA]</scope>
</reference>
<dbReference type="EMBL" id="JBFOLK010000007">
    <property type="protein sequence ID" value="KAL2498146.1"/>
    <property type="molecule type" value="Genomic_DNA"/>
</dbReference>
<feature type="region of interest" description="Disordered" evidence="1">
    <location>
        <begin position="194"/>
        <end position="278"/>
    </location>
</feature>
<dbReference type="AlphaFoldDB" id="A0ABD1SBX2"/>
<feature type="region of interest" description="Disordered" evidence="1">
    <location>
        <begin position="148"/>
        <end position="177"/>
    </location>
</feature>
<gene>
    <name evidence="2" type="ORF">Adt_23696</name>
</gene>
<feature type="region of interest" description="Disordered" evidence="1">
    <location>
        <begin position="1"/>
        <end position="54"/>
    </location>
</feature>
<sequence length="302" mass="30515">MGDSNRKHPNEPDQPTMPSDLVPLLVGHISPTTTNPNTGLTPLQSGLTPHTSLPITETLGVAPSVAAASSIGDQPTGLPPMDAPPLGDLIGGSILSQTLAPSVLHLVPSRRVLPATSGPFVLANSPPIADVTYSASLTSSQLIVPATDQPLPRVDGSRAHMPAPQAPSGASNQQAIGGVPGFVGLPLNQMIEPSMAPESVPMGPADEPLPAHGARHACPAPSGHAGCPPASSGHAGRPPASSGHPVARQQANPRPPQAASSGPLRLPKFSAPIAPGPHVFPQEVQSALNNGKKTYAAAVTDR</sequence>